<keyword evidence="6" id="KW-0631">Potassium channel</keyword>
<keyword evidence="10 13" id="KW-0472">Membrane</keyword>
<evidence type="ECO:0000313" key="15">
    <source>
        <dbReference type="Proteomes" id="UP001635817"/>
    </source>
</evidence>
<keyword evidence="7" id="KW-0630">Potassium</keyword>
<keyword evidence="9" id="KW-0406">Ion transport</keyword>
<evidence type="ECO:0000256" key="8">
    <source>
        <dbReference type="ARBA" id="ARBA00022989"/>
    </source>
</evidence>
<gene>
    <name evidence="14" type="ORF">ACK4CP_08880</name>
</gene>
<evidence type="ECO:0000313" key="14">
    <source>
        <dbReference type="EMBL" id="MFN6550504.1"/>
    </source>
</evidence>
<dbReference type="RefSeq" id="WP_409549608.1">
    <property type="nucleotide sequence ID" value="NZ_JBKBDE010000002.1"/>
</dbReference>
<sequence>MQGSRPERVALFSDAVFAVLITILVLELKPPAAETFGALVTLWPTALSYAVSYLFIAIVWMNHHHLLSYAQSTTPRLVWSNFLHLFAVSLIPFSTEWIADTRLASAPVALYALIFVVVNVTYVALCWEAVDQPSHEAASARLRRLLRMRSVVTIGVFGASAVVAIWLPATAMILICACLVLYLRPDPVRAEGRQAVDRV</sequence>
<evidence type="ECO:0000256" key="7">
    <source>
        <dbReference type="ARBA" id="ARBA00022958"/>
    </source>
</evidence>
<dbReference type="EMBL" id="JBKBDE010000002">
    <property type="protein sequence ID" value="MFN6550504.1"/>
    <property type="molecule type" value="Genomic_DNA"/>
</dbReference>
<feature type="transmembrane region" description="Helical" evidence="13">
    <location>
        <begin position="111"/>
        <end position="130"/>
    </location>
</feature>
<evidence type="ECO:0000256" key="6">
    <source>
        <dbReference type="ARBA" id="ARBA00022826"/>
    </source>
</evidence>
<evidence type="ECO:0000256" key="12">
    <source>
        <dbReference type="ARBA" id="ARBA00034430"/>
    </source>
</evidence>
<protein>
    <submittedName>
        <fullName evidence="14">TMEM175 family protein</fullName>
    </submittedName>
</protein>
<feature type="transmembrane region" description="Helical" evidence="13">
    <location>
        <begin position="82"/>
        <end position="99"/>
    </location>
</feature>
<keyword evidence="8 13" id="KW-1133">Transmembrane helix</keyword>
<comment type="catalytic activity">
    <reaction evidence="12">
        <text>K(+)(in) = K(+)(out)</text>
        <dbReference type="Rhea" id="RHEA:29463"/>
        <dbReference type="ChEBI" id="CHEBI:29103"/>
    </reaction>
</comment>
<accession>A0ABW9LSH7</accession>
<keyword evidence="3" id="KW-0813">Transport</keyword>
<evidence type="ECO:0000256" key="11">
    <source>
        <dbReference type="ARBA" id="ARBA00023303"/>
    </source>
</evidence>
<evidence type="ECO:0000256" key="13">
    <source>
        <dbReference type="SAM" id="Phobius"/>
    </source>
</evidence>
<comment type="subcellular location">
    <subcellularLocation>
        <location evidence="1">Membrane</location>
        <topology evidence="1">Multi-pass membrane protein</topology>
    </subcellularLocation>
</comment>
<keyword evidence="5 13" id="KW-0812">Transmembrane</keyword>
<evidence type="ECO:0000256" key="5">
    <source>
        <dbReference type="ARBA" id="ARBA00022692"/>
    </source>
</evidence>
<evidence type="ECO:0000256" key="4">
    <source>
        <dbReference type="ARBA" id="ARBA00022538"/>
    </source>
</evidence>
<evidence type="ECO:0000256" key="1">
    <source>
        <dbReference type="ARBA" id="ARBA00004141"/>
    </source>
</evidence>
<keyword evidence="11" id="KW-0407">Ion channel</keyword>
<feature type="transmembrane region" description="Helical" evidence="13">
    <location>
        <begin position="38"/>
        <end position="61"/>
    </location>
</feature>
<evidence type="ECO:0000256" key="3">
    <source>
        <dbReference type="ARBA" id="ARBA00022448"/>
    </source>
</evidence>
<feature type="transmembrane region" description="Helical" evidence="13">
    <location>
        <begin position="151"/>
        <end position="183"/>
    </location>
</feature>
<dbReference type="Pfam" id="PF06736">
    <property type="entry name" value="TMEM175"/>
    <property type="match status" value="1"/>
</dbReference>
<keyword evidence="4" id="KW-0633">Potassium transport</keyword>
<organism evidence="14 15">
    <name type="scientific">Mycolicibacterium septicum</name>
    <dbReference type="NCBI Taxonomy" id="98668"/>
    <lineage>
        <taxon>Bacteria</taxon>
        <taxon>Bacillati</taxon>
        <taxon>Actinomycetota</taxon>
        <taxon>Actinomycetes</taxon>
        <taxon>Mycobacteriales</taxon>
        <taxon>Mycobacteriaceae</taxon>
        <taxon>Mycolicibacterium</taxon>
    </lineage>
</organism>
<dbReference type="Proteomes" id="UP001635817">
    <property type="component" value="Unassembled WGS sequence"/>
</dbReference>
<evidence type="ECO:0000256" key="9">
    <source>
        <dbReference type="ARBA" id="ARBA00023065"/>
    </source>
</evidence>
<evidence type="ECO:0000256" key="10">
    <source>
        <dbReference type="ARBA" id="ARBA00023136"/>
    </source>
</evidence>
<reference evidence="14 15" key="1">
    <citation type="submission" date="2024-12" db="EMBL/GenBank/DDBJ databases">
        <title>The coexistence of Mycolicibacterium septicum and Mycolicibacterium nivoides in clinical samples.</title>
        <authorList>
            <person name="Wang C."/>
            <person name="Feng Y."/>
            <person name="Zong Z."/>
        </authorList>
    </citation>
    <scope>NUCLEOTIDE SEQUENCE [LARGE SCALE GENOMIC DNA]</scope>
    <source>
        <strain evidence="14 15">120310</strain>
    </source>
</reference>
<feature type="transmembrane region" description="Helical" evidence="13">
    <location>
        <begin position="9"/>
        <end position="26"/>
    </location>
</feature>
<name>A0ABW9LSH7_9MYCO</name>
<dbReference type="InterPro" id="IPR010617">
    <property type="entry name" value="TMEM175-like"/>
</dbReference>
<keyword evidence="15" id="KW-1185">Reference proteome</keyword>
<comment type="caution">
    <text evidence="14">The sequence shown here is derived from an EMBL/GenBank/DDBJ whole genome shotgun (WGS) entry which is preliminary data.</text>
</comment>
<comment type="similarity">
    <text evidence="2">Belongs to the TMEM175 family.</text>
</comment>
<evidence type="ECO:0000256" key="2">
    <source>
        <dbReference type="ARBA" id="ARBA00006920"/>
    </source>
</evidence>
<proteinExistence type="inferred from homology"/>